<organism evidence="1 2">
    <name type="scientific">Cyclobacterium amurskyense</name>
    <dbReference type="NCBI Taxonomy" id="320787"/>
    <lineage>
        <taxon>Bacteria</taxon>
        <taxon>Pseudomonadati</taxon>
        <taxon>Bacteroidota</taxon>
        <taxon>Cytophagia</taxon>
        <taxon>Cytophagales</taxon>
        <taxon>Cyclobacteriaceae</taxon>
        <taxon>Cyclobacterium</taxon>
    </lineage>
</organism>
<sequence>MDAVIKKIHLPVILGVLSLFFGCREPFSPELKDLNQNILVVEGFIEVGGGTTSIKLSMASPLYSDIPEFPVPGANITIFGENGKSWELNTDNFGAYVTDAILPENEIYTLSIDLSNGQSYVSDKIKPIISPEFDITFTQEDGDVQIYSNTTGNDDAEFFLWQYDETWVYRTPHTSFFSYDKITKEMVDIPLDQLTNRCYNFDQSRRIILEASSRFENSRIFQKELLTIDSLSEKLGIRYRIKAKQFAIDREAYIFWEGIRKNSDDIGDIFSPLPSAVTSNIYSIEDPDEPVIGYISAGKSQEKILYIQNSDVVPWRTSIQDYFGCIIDTIAPPDYEEIFGLLNFIPLYEYCDDLPCGGFFASTEGCTDCRLRGGVLEKPDYWKDE</sequence>
<evidence type="ECO:0008006" key="3">
    <source>
        <dbReference type="Google" id="ProtNLM"/>
    </source>
</evidence>
<dbReference type="Proteomes" id="UP000036520">
    <property type="component" value="Chromosome"/>
</dbReference>
<dbReference type="KEGG" id="camu:CA2015_4723"/>
<proteinExistence type="predicted"/>
<dbReference type="AlphaFoldDB" id="A0A0H4PLZ3"/>
<evidence type="ECO:0000313" key="1">
    <source>
        <dbReference type="EMBL" id="AKP54050.1"/>
    </source>
</evidence>
<dbReference type="PROSITE" id="PS51257">
    <property type="entry name" value="PROKAR_LIPOPROTEIN"/>
    <property type="match status" value="1"/>
</dbReference>
<evidence type="ECO:0000313" key="2">
    <source>
        <dbReference type="Proteomes" id="UP000036520"/>
    </source>
</evidence>
<dbReference type="Pfam" id="PF14054">
    <property type="entry name" value="DUF4249"/>
    <property type="match status" value="1"/>
</dbReference>
<accession>A0A0H4PLZ3</accession>
<reference evidence="1 2" key="1">
    <citation type="submission" date="2015-07" db="EMBL/GenBank/DDBJ databases">
        <authorList>
            <person name="Kim K.M."/>
        </authorList>
    </citation>
    <scope>NUCLEOTIDE SEQUENCE [LARGE SCALE GENOMIC DNA]</scope>
    <source>
        <strain evidence="1 2">KCTC 12363</strain>
    </source>
</reference>
<dbReference type="OrthoDB" id="1062680at2"/>
<dbReference type="STRING" id="320787.CA2015_4723"/>
<dbReference type="RefSeq" id="WP_048644079.1">
    <property type="nucleotide sequence ID" value="NZ_CP012040.1"/>
</dbReference>
<keyword evidence="2" id="KW-1185">Reference proteome</keyword>
<gene>
    <name evidence="1" type="ORF">CA2015_4723</name>
</gene>
<protein>
    <recommendedName>
        <fullName evidence="3">DUF4249 domain-containing protein</fullName>
    </recommendedName>
</protein>
<name>A0A0H4PLZ3_9BACT</name>
<dbReference type="InterPro" id="IPR025345">
    <property type="entry name" value="DUF4249"/>
</dbReference>
<dbReference type="EMBL" id="CP012040">
    <property type="protein sequence ID" value="AKP54050.1"/>
    <property type="molecule type" value="Genomic_DNA"/>
</dbReference>